<dbReference type="SUPFAM" id="SSF52833">
    <property type="entry name" value="Thioredoxin-like"/>
    <property type="match status" value="1"/>
</dbReference>
<keyword evidence="5" id="KW-1185">Reference proteome</keyword>
<dbReference type="STRING" id="1203076.GCA_000312405_01870"/>
<evidence type="ECO:0008006" key="6">
    <source>
        <dbReference type="Google" id="ProtNLM"/>
    </source>
</evidence>
<dbReference type="CDD" id="cd03032">
    <property type="entry name" value="ArsC_Spx"/>
    <property type="match status" value="1"/>
</dbReference>
<evidence type="ECO:0000313" key="4">
    <source>
        <dbReference type="EMBL" id="KRN44545.1"/>
    </source>
</evidence>
<comment type="caution">
    <text evidence="4">The sequence shown here is derived from an EMBL/GenBank/DDBJ whole genome shotgun (WGS) entry which is preliminary data.</text>
</comment>
<keyword evidence="1" id="KW-1015">Disulfide bond</keyword>
<evidence type="ECO:0000256" key="1">
    <source>
        <dbReference type="ARBA" id="ARBA00023157"/>
    </source>
</evidence>
<dbReference type="InterPro" id="IPR036249">
    <property type="entry name" value="Thioredoxin-like_sf"/>
</dbReference>
<reference evidence="4 5" key="1">
    <citation type="journal article" date="2015" name="Genome Announc.">
        <title>Expanding the biotechnology potential of lactobacilli through comparative genomics of 213 strains and associated genera.</title>
        <authorList>
            <person name="Sun Z."/>
            <person name="Harris H.M."/>
            <person name="McCann A."/>
            <person name="Guo C."/>
            <person name="Argimon S."/>
            <person name="Zhang W."/>
            <person name="Yang X."/>
            <person name="Jeffery I.B."/>
            <person name="Cooney J.C."/>
            <person name="Kagawa T.F."/>
            <person name="Liu W."/>
            <person name="Song Y."/>
            <person name="Salvetti E."/>
            <person name="Wrobel A."/>
            <person name="Rasinkangas P."/>
            <person name="Parkhill J."/>
            <person name="Rea M.C."/>
            <person name="O'Sullivan O."/>
            <person name="Ritari J."/>
            <person name="Douillard F.P."/>
            <person name="Paul Ross R."/>
            <person name="Yang R."/>
            <person name="Briner A.E."/>
            <person name="Felis G.E."/>
            <person name="de Vos W.M."/>
            <person name="Barrangou R."/>
            <person name="Klaenhammer T.R."/>
            <person name="Caufield P.W."/>
            <person name="Cui Y."/>
            <person name="Zhang H."/>
            <person name="O'Toole P.W."/>
        </authorList>
    </citation>
    <scope>NUCLEOTIDE SEQUENCE [LARGE SCALE GENOMIC DNA]</scope>
    <source>
        <strain evidence="4 5">DSM 14792</strain>
    </source>
</reference>
<dbReference type="PROSITE" id="PS51353">
    <property type="entry name" value="ARSC"/>
    <property type="match status" value="1"/>
</dbReference>
<dbReference type="NCBIfam" id="TIGR01617">
    <property type="entry name" value="arsC_related"/>
    <property type="match status" value="1"/>
</dbReference>
<dbReference type="eggNOG" id="COG1393">
    <property type="taxonomic scope" value="Bacteria"/>
</dbReference>
<dbReference type="PATRIC" id="fig|148604.4.peg.360"/>
<accession>A0A0R2GUJ9</accession>
<dbReference type="OrthoDB" id="9794155at2"/>
<keyword evidence="2" id="KW-0676">Redox-active center</keyword>
<evidence type="ECO:0000256" key="2">
    <source>
        <dbReference type="ARBA" id="ARBA00023284"/>
    </source>
</evidence>
<dbReference type="PANTHER" id="PTHR30041:SF7">
    <property type="entry name" value="GLOBAL TRANSCRIPTIONAL REGULATOR SPX"/>
    <property type="match status" value="1"/>
</dbReference>
<dbReference type="InterPro" id="IPR006660">
    <property type="entry name" value="Arsenate_reductase-like"/>
</dbReference>
<gene>
    <name evidence="4" type="ORF">IV41_GL000357</name>
</gene>
<dbReference type="PANTHER" id="PTHR30041">
    <property type="entry name" value="ARSENATE REDUCTASE"/>
    <property type="match status" value="1"/>
</dbReference>
<evidence type="ECO:0000256" key="3">
    <source>
        <dbReference type="PROSITE-ProRule" id="PRU01282"/>
    </source>
</evidence>
<dbReference type="AlphaFoldDB" id="A0A0R2GUJ9"/>
<dbReference type="InterPro" id="IPR006504">
    <property type="entry name" value="Tscrpt_reg_Spx/MgsR"/>
</dbReference>
<dbReference type="EMBL" id="JQBA01000013">
    <property type="protein sequence ID" value="KRN44545.1"/>
    <property type="molecule type" value="Genomic_DNA"/>
</dbReference>
<sequence length="132" mass="14853">MVTLFLAPSSGSSRKARAWLTAHQIPFVERNLAAEPLSLAEIKSILKMSENGTDDIISKRSKAYQALDIDLDELSLSQLTSLIQTHPGLVRRPIILDDKRMLVGYNEDEIRRFLPRQVRRLELSQAQQAALG</sequence>
<dbReference type="RefSeq" id="WP_056994241.1">
    <property type="nucleotide sequence ID" value="NZ_JQBA01000013.1"/>
</dbReference>
<dbReference type="NCBIfam" id="NF002459">
    <property type="entry name" value="PRK01655.1"/>
    <property type="match status" value="1"/>
</dbReference>
<organism evidence="4 5">
    <name type="scientific">Limosilactobacillus ingluviei</name>
    <dbReference type="NCBI Taxonomy" id="148604"/>
    <lineage>
        <taxon>Bacteria</taxon>
        <taxon>Bacillati</taxon>
        <taxon>Bacillota</taxon>
        <taxon>Bacilli</taxon>
        <taxon>Lactobacillales</taxon>
        <taxon>Lactobacillaceae</taxon>
        <taxon>Limosilactobacillus</taxon>
    </lineage>
</organism>
<dbReference type="Proteomes" id="UP000051639">
    <property type="component" value="Unassembled WGS sequence"/>
</dbReference>
<comment type="similarity">
    <text evidence="3">Belongs to the ArsC family.</text>
</comment>
<dbReference type="Gene3D" id="3.40.30.10">
    <property type="entry name" value="Glutaredoxin"/>
    <property type="match status" value="1"/>
</dbReference>
<name>A0A0R2GUJ9_9LACO</name>
<dbReference type="Pfam" id="PF03960">
    <property type="entry name" value="ArsC"/>
    <property type="match status" value="1"/>
</dbReference>
<evidence type="ECO:0000313" key="5">
    <source>
        <dbReference type="Proteomes" id="UP000051639"/>
    </source>
</evidence>
<protein>
    <recommendedName>
        <fullName evidence="6">Arsenate reductase</fullName>
    </recommendedName>
</protein>
<proteinExistence type="inferred from homology"/>